<sequence length="176" mass="19874">MTSTPDFLASYGATPSDVARQLRLALTEFEDVIRRVPSDRFFTPVRDFAPSDDYSLAWSPAQQLEHVLKANTTFSKLIYLLNSDRALPDMPKQPGETVNGRFVAPEGLRPAEGVTWDAVEATWRDLHARLDRELEKANPASTRAFWHPFFGDLNALDWGRVAVLHTRRHTKQLGVA</sequence>
<organism evidence="2 3">
    <name type="scientific">Deinococcus yavapaiensis KR-236</name>
    <dbReference type="NCBI Taxonomy" id="694435"/>
    <lineage>
        <taxon>Bacteria</taxon>
        <taxon>Thermotogati</taxon>
        <taxon>Deinococcota</taxon>
        <taxon>Deinococci</taxon>
        <taxon>Deinococcales</taxon>
        <taxon>Deinococcaceae</taxon>
        <taxon>Deinococcus</taxon>
    </lineage>
</organism>
<dbReference type="SUPFAM" id="SSF109854">
    <property type="entry name" value="DinB/YfiT-like putative metalloenzymes"/>
    <property type="match status" value="1"/>
</dbReference>
<evidence type="ECO:0000313" key="3">
    <source>
        <dbReference type="Proteomes" id="UP000248326"/>
    </source>
</evidence>
<dbReference type="Pfam" id="PF12867">
    <property type="entry name" value="DinB_2"/>
    <property type="match status" value="1"/>
</dbReference>
<feature type="domain" description="DinB-like" evidence="1">
    <location>
        <begin position="24"/>
        <end position="173"/>
    </location>
</feature>
<gene>
    <name evidence="2" type="ORF">DES52_101297</name>
</gene>
<dbReference type="AlphaFoldDB" id="A0A318SCW3"/>
<dbReference type="InterPro" id="IPR024775">
    <property type="entry name" value="DinB-like"/>
</dbReference>
<keyword evidence="3" id="KW-1185">Reference proteome</keyword>
<dbReference type="Proteomes" id="UP000248326">
    <property type="component" value="Unassembled WGS sequence"/>
</dbReference>
<accession>A0A318SCW3</accession>
<dbReference type="OrthoDB" id="69531at2"/>
<dbReference type="Gene3D" id="1.20.120.450">
    <property type="entry name" value="dinb family like domain"/>
    <property type="match status" value="1"/>
</dbReference>
<dbReference type="RefSeq" id="WP_110884977.1">
    <property type="nucleotide sequence ID" value="NZ_QJSX01000001.1"/>
</dbReference>
<dbReference type="EMBL" id="QJSX01000001">
    <property type="protein sequence ID" value="PYE56493.1"/>
    <property type="molecule type" value="Genomic_DNA"/>
</dbReference>
<evidence type="ECO:0000259" key="1">
    <source>
        <dbReference type="Pfam" id="PF12867"/>
    </source>
</evidence>
<name>A0A318SCW3_9DEIO</name>
<reference evidence="2 3" key="1">
    <citation type="submission" date="2018-06" db="EMBL/GenBank/DDBJ databases">
        <title>Genomic Encyclopedia of Type Strains, Phase IV (KMG-IV): sequencing the most valuable type-strain genomes for metagenomic binning, comparative biology and taxonomic classification.</title>
        <authorList>
            <person name="Goeker M."/>
        </authorList>
    </citation>
    <scope>NUCLEOTIDE SEQUENCE [LARGE SCALE GENOMIC DNA]</scope>
    <source>
        <strain evidence="2 3">DSM 18048</strain>
    </source>
</reference>
<comment type="caution">
    <text evidence="2">The sequence shown here is derived from an EMBL/GenBank/DDBJ whole genome shotgun (WGS) entry which is preliminary data.</text>
</comment>
<evidence type="ECO:0000313" key="2">
    <source>
        <dbReference type="EMBL" id="PYE56493.1"/>
    </source>
</evidence>
<protein>
    <submittedName>
        <fullName evidence="2">DinB family protein</fullName>
    </submittedName>
</protein>
<dbReference type="InterPro" id="IPR034660">
    <property type="entry name" value="DinB/YfiT-like"/>
</dbReference>
<proteinExistence type="predicted"/>